<name>A0A1E4SGL3_9ASCO</name>
<proteinExistence type="predicted"/>
<dbReference type="GeneID" id="30982138"/>
<dbReference type="AlphaFoldDB" id="A0A1E4SGL3"/>
<evidence type="ECO:0000313" key="1">
    <source>
        <dbReference type="EMBL" id="ODV78653.1"/>
    </source>
</evidence>
<dbReference type="RefSeq" id="XP_020063775.1">
    <property type="nucleotide sequence ID" value="XM_020208001.1"/>
</dbReference>
<accession>A0A1E4SGL3</accession>
<organism evidence="1 2">
    <name type="scientific">Suhomyces tanzawaensis NRRL Y-17324</name>
    <dbReference type="NCBI Taxonomy" id="984487"/>
    <lineage>
        <taxon>Eukaryota</taxon>
        <taxon>Fungi</taxon>
        <taxon>Dikarya</taxon>
        <taxon>Ascomycota</taxon>
        <taxon>Saccharomycotina</taxon>
        <taxon>Pichiomycetes</taxon>
        <taxon>Debaryomycetaceae</taxon>
        <taxon>Suhomyces</taxon>
    </lineage>
</organism>
<evidence type="ECO:0000313" key="2">
    <source>
        <dbReference type="Proteomes" id="UP000094285"/>
    </source>
</evidence>
<gene>
    <name evidence="1" type="ORF">CANTADRAFT_271188</name>
</gene>
<keyword evidence="2" id="KW-1185">Reference proteome</keyword>
<reference evidence="2" key="1">
    <citation type="submission" date="2016-05" db="EMBL/GenBank/DDBJ databases">
        <title>Comparative genomics of biotechnologically important yeasts.</title>
        <authorList>
            <consortium name="DOE Joint Genome Institute"/>
            <person name="Riley R."/>
            <person name="Haridas S."/>
            <person name="Wolfe K.H."/>
            <person name="Lopes M.R."/>
            <person name="Hittinger C.T."/>
            <person name="Goker M."/>
            <person name="Salamov A."/>
            <person name="Wisecaver J."/>
            <person name="Long T.M."/>
            <person name="Aerts A.L."/>
            <person name="Barry K."/>
            <person name="Choi C."/>
            <person name="Clum A."/>
            <person name="Coughlan A.Y."/>
            <person name="Deshpande S."/>
            <person name="Douglass A.P."/>
            <person name="Hanson S.J."/>
            <person name="Klenk H.-P."/>
            <person name="Labutti K."/>
            <person name="Lapidus A."/>
            <person name="Lindquist E."/>
            <person name="Lipzen A."/>
            <person name="Meier-Kolthoff J.P."/>
            <person name="Ohm R.A."/>
            <person name="Otillar R.P."/>
            <person name="Pangilinan J."/>
            <person name="Peng Y."/>
            <person name="Rokas A."/>
            <person name="Rosa C.A."/>
            <person name="Scheuner C."/>
            <person name="Sibirny A.A."/>
            <person name="Slot J.C."/>
            <person name="Stielow J.B."/>
            <person name="Sun H."/>
            <person name="Kurtzman C.P."/>
            <person name="Blackwell M."/>
            <person name="Grigoriev I.V."/>
            <person name="Jeffries T.W."/>
        </authorList>
    </citation>
    <scope>NUCLEOTIDE SEQUENCE [LARGE SCALE GENOMIC DNA]</scope>
    <source>
        <strain evidence="2">NRRL Y-17324</strain>
    </source>
</reference>
<protein>
    <submittedName>
        <fullName evidence="1">Uncharacterized protein</fullName>
    </submittedName>
</protein>
<dbReference type="EMBL" id="KV453913">
    <property type="protein sequence ID" value="ODV78653.1"/>
    <property type="molecule type" value="Genomic_DNA"/>
</dbReference>
<dbReference type="Proteomes" id="UP000094285">
    <property type="component" value="Unassembled WGS sequence"/>
</dbReference>
<sequence>MWCQAPRDWNDCMRPSSRLWQPCELWHSHVTTPFQRALPPRPVMWFMWSVASGVGTHAYHLATGTGAPEKLFLQCPANLQLFLACSSPIRQSLVPHTGKTDGRWAICGLATFLLRSFPKETLSPYYFLPQQYLLRRILCCFSLQRQGCVHRTIPNSIGCSPPYCRG</sequence>